<evidence type="ECO:0008006" key="4">
    <source>
        <dbReference type="Google" id="ProtNLM"/>
    </source>
</evidence>
<comment type="caution">
    <text evidence="2">The sequence shown here is derived from an EMBL/GenBank/DDBJ whole genome shotgun (WGS) entry which is preliminary data.</text>
</comment>
<keyword evidence="3" id="KW-1185">Reference proteome</keyword>
<dbReference type="AlphaFoldDB" id="A0A371PAI7"/>
<evidence type="ECO:0000256" key="1">
    <source>
        <dbReference type="SAM" id="MobiDB-lite"/>
    </source>
</evidence>
<protein>
    <recommendedName>
        <fullName evidence="4">DUF4232 domain-containing protein</fullName>
    </recommendedName>
</protein>
<feature type="compositionally biased region" description="Pro residues" evidence="1">
    <location>
        <begin position="222"/>
        <end position="243"/>
    </location>
</feature>
<organism evidence="2 3">
    <name type="scientific">Aeromicrobium endophyticum</name>
    <dbReference type="NCBI Taxonomy" id="2292704"/>
    <lineage>
        <taxon>Bacteria</taxon>
        <taxon>Bacillati</taxon>
        <taxon>Actinomycetota</taxon>
        <taxon>Actinomycetes</taxon>
        <taxon>Propionibacteriales</taxon>
        <taxon>Nocardioidaceae</taxon>
        <taxon>Aeromicrobium</taxon>
    </lineage>
</organism>
<feature type="compositionally biased region" description="Low complexity" evidence="1">
    <location>
        <begin position="45"/>
        <end position="61"/>
    </location>
</feature>
<feature type="compositionally biased region" description="Low complexity" evidence="1">
    <location>
        <begin position="211"/>
        <end position="221"/>
    </location>
</feature>
<feature type="region of interest" description="Disordered" evidence="1">
    <location>
        <begin position="202"/>
        <end position="262"/>
    </location>
</feature>
<gene>
    <name evidence="2" type="ORF">DX116_02715</name>
</gene>
<evidence type="ECO:0000313" key="3">
    <source>
        <dbReference type="Proteomes" id="UP000265581"/>
    </source>
</evidence>
<dbReference type="EMBL" id="QUBR01000001">
    <property type="protein sequence ID" value="REK72546.1"/>
    <property type="molecule type" value="Genomic_DNA"/>
</dbReference>
<reference evidence="2 3" key="1">
    <citation type="submission" date="2018-08" db="EMBL/GenBank/DDBJ databases">
        <title>Aeromicrobium sp. M2KJ-4, whole genome shotgun sequence.</title>
        <authorList>
            <person name="Tuo L."/>
        </authorList>
    </citation>
    <scope>NUCLEOTIDE SEQUENCE [LARGE SCALE GENOMIC DNA]</scope>
    <source>
        <strain evidence="2 3">M2KJ-4</strain>
    </source>
</reference>
<name>A0A371PAI7_9ACTN</name>
<proteinExistence type="predicted"/>
<feature type="compositionally biased region" description="Low complexity" evidence="1">
    <location>
        <begin position="244"/>
        <end position="253"/>
    </location>
</feature>
<accession>A0A371PAI7</accession>
<feature type="region of interest" description="Disordered" evidence="1">
    <location>
        <begin position="39"/>
        <end position="70"/>
    </location>
</feature>
<dbReference type="Proteomes" id="UP000265581">
    <property type="component" value="Unassembled WGS sequence"/>
</dbReference>
<evidence type="ECO:0000313" key="2">
    <source>
        <dbReference type="EMBL" id="REK72546.1"/>
    </source>
</evidence>
<sequence>MTVSQRRLPAGIYWRRRLLLLAVVIAVVWAVLQIRDGGDDEKPAKAAATPSKASSKPSAAPTTPPAPKQTVDGLVDVAVVAGTTPCNAEDVRITPSVRPGQLTKGPVDIGLVISSTQTTACTLQPADADTVAVISANGTPVWDSTVCKASLLSAPVALSPQWSTLTTVQWTGRGSGSNCTSNQGWATAGKYTLQIGTLGGEPGKTTFSLDARPAPAKTAAPPAAPTTPAPSATPPATTPPADPAAPATPTEPGAEPPVTPAD</sequence>